<accession>A0A2I0HPV1</accession>
<gene>
    <name evidence="3" type="ORF">CRG98_045873</name>
</gene>
<dbReference type="AlphaFoldDB" id="A0A2I0HPV1"/>
<dbReference type="EMBL" id="PGOL01006400">
    <property type="protein sequence ID" value="PKI33732.1"/>
    <property type="molecule type" value="Genomic_DNA"/>
</dbReference>
<keyword evidence="2" id="KW-1133">Transmembrane helix</keyword>
<comment type="caution">
    <text evidence="3">The sequence shown here is derived from an EMBL/GenBank/DDBJ whole genome shotgun (WGS) entry which is preliminary data.</text>
</comment>
<dbReference type="Proteomes" id="UP000233551">
    <property type="component" value="Unassembled WGS sequence"/>
</dbReference>
<dbReference type="STRING" id="22663.A0A2I0HPV1"/>
<keyword evidence="2" id="KW-0472">Membrane</keyword>
<protein>
    <submittedName>
        <fullName evidence="3">Uncharacterized protein</fullName>
    </submittedName>
</protein>
<name>A0A2I0HPV1_PUNGR</name>
<evidence type="ECO:0000313" key="3">
    <source>
        <dbReference type="EMBL" id="PKI33732.1"/>
    </source>
</evidence>
<dbReference type="PANTHER" id="PTHR33625">
    <property type="entry name" value="OS08G0179900 PROTEIN"/>
    <property type="match status" value="1"/>
</dbReference>
<keyword evidence="2" id="KW-0812">Transmembrane</keyword>
<organism evidence="3 4">
    <name type="scientific">Punica granatum</name>
    <name type="common">Pomegranate</name>
    <dbReference type="NCBI Taxonomy" id="22663"/>
    <lineage>
        <taxon>Eukaryota</taxon>
        <taxon>Viridiplantae</taxon>
        <taxon>Streptophyta</taxon>
        <taxon>Embryophyta</taxon>
        <taxon>Tracheophyta</taxon>
        <taxon>Spermatophyta</taxon>
        <taxon>Magnoliopsida</taxon>
        <taxon>eudicotyledons</taxon>
        <taxon>Gunneridae</taxon>
        <taxon>Pentapetalae</taxon>
        <taxon>rosids</taxon>
        <taxon>malvids</taxon>
        <taxon>Myrtales</taxon>
        <taxon>Lythraceae</taxon>
        <taxon>Punica</taxon>
    </lineage>
</organism>
<feature type="compositionally biased region" description="Basic and acidic residues" evidence="1">
    <location>
        <begin position="234"/>
        <end position="246"/>
    </location>
</feature>
<proteinExistence type="predicted"/>
<dbReference type="PANTHER" id="PTHR33625:SF4">
    <property type="entry name" value="OS08G0179900 PROTEIN"/>
    <property type="match status" value="1"/>
</dbReference>
<reference evidence="3 4" key="1">
    <citation type="submission" date="2017-11" db="EMBL/GenBank/DDBJ databases">
        <title>De-novo sequencing of pomegranate (Punica granatum L.) genome.</title>
        <authorList>
            <person name="Akparov Z."/>
            <person name="Amiraslanov A."/>
            <person name="Hajiyeva S."/>
            <person name="Abbasov M."/>
            <person name="Kaur K."/>
            <person name="Hamwieh A."/>
            <person name="Solovyev V."/>
            <person name="Salamov A."/>
            <person name="Braich B."/>
            <person name="Kosarev P."/>
            <person name="Mahmoud A."/>
            <person name="Hajiyev E."/>
            <person name="Babayeva S."/>
            <person name="Izzatullayeva V."/>
            <person name="Mammadov A."/>
            <person name="Mammadov A."/>
            <person name="Sharifova S."/>
            <person name="Ojaghi J."/>
            <person name="Eynullazada K."/>
            <person name="Bayramov B."/>
            <person name="Abdulazimova A."/>
            <person name="Shahmuradov I."/>
        </authorList>
    </citation>
    <scope>NUCLEOTIDE SEQUENCE [LARGE SCALE GENOMIC DNA]</scope>
    <source>
        <strain evidence="4">cv. AG2017</strain>
        <tissue evidence="3">Leaf</tissue>
    </source>
</reference>
<feature type="transmembrane region" description="Helical" evidence="2">
    <location>
        <begin position="315"/>
        <end position="332"/>
    </location>
</feature>
<keyword evidence="4" id="KW-1185">Reference proteome</keyword>
<feature type="region of interest" description="Disordered" evidence="1">
    <location>
        <begin position="219"/>
        <end position="246"/>
    </location>
</feature>
<evidence type="ECO:0000256" key="1">
    <source>
        <dbReference type="SAM" id="MobiDB-lite"/>
    </source>
</evidence>
<sequence length="335" mass="35458">MGGGGGTIKAAVKAASISPAARGRRLLGSLSQSARVEGQFLGNQSNTSLPAATVSPQNVDAVAPAMQGPAAWDWEMDDWEFAGGEGDPVRSMTEPPPRVVFGGVPSYDEAEAATAELKDAVEKMYSSSHDSGVVGSPRSVALDLMLLLKHGSETESVATGDSSVTPAFPGHAAQALTLLRQNPAAQSVIASIASDPDVLKAALRNEAFMQYSHSQRTRSTQFFNEDSDEGPSIDDDHRSQDWKSPKKFDQFSDASDQFKLLHGRIADMVQNIKLTVVDMVTSVSSYLQSIFSLSEADKEAAGDTGSGSGFLDRTLGASFLGLAMMVIMIVLLKRA</sequence>
<evidence type="ECO:0000256" key="2">
    <source>
        <dbReference type="SAM" id="Phobius"/>
    </source>
</evidence>
<evidence type="ECO:0000313" key="4">
    <source>
        <dbReference type="Proteomes" id="UP000233551"/>
    </source>
</evidence>